<dbReference type="EMBL" id="JAYMGO010000006">
    <property type="protein sequence ID" value="KAL1272953.1"/>
    <property type="molecule type" value="Genomic_DNA"/>
</dbReference>
<feature type="domain" description="CxC3 like cysteine cluster" evidence="2">
    <location>
        <begin position="241"/>
        <end position="340"/>
    </location>
</feature>
<accession>A0ABR3N7P0</accession>
<dbReference type="Proteomes" id="UP001558613">
    <property type="component" value="Unassembled WGS sequence"/>
</dbReference>
<name>A0ABR3N7P0_9TELE</name>
<organism evidence="3 4">
    <name type="scientific">Cirrhinus molitorella</name>
    <name type="common">mud carp</name>
    <dbReference type="NCBI Taxonomy" id="172907"/>
    <lineage>
        <taxon>Eukaryota</taxon>
        <taxon>Metazoa</taxon>
        <taxon>Chordata</taxon>
        <taxon>Craniata</taxon>
        <taxon>Vertebrata</taxon>
        <taxon>Euteleostomi</taxon>
        <taxon>Actinopterygii</taxon>
        <taxon>Neopterygii</taxon>
        <taxon>Teleostei</taxon>
        <taxon>Ostariophysi</taxon>
        <taxon>Cypriniformes</taxon>
        <taxon>Cyprinidae</taxon>
        <taxon>Labeoninae</taxon>
        <taxon>Labeonini</taxon>
        <taxon>Cirrhinus</taxon>
    </lineage>
</organism>
<protein>
    <recommendedName>
        <fullName evidence="2">CxC3 like cysteine cluster domain-containing protein</fullName>
    </recommendedName>
</protein>
<evidence type="ECO:0000313" key="4">
    <source>
        <dbReference type="Proteomes" id="UP001558613"/>
    </source>
</evidence>
<feature type="region of interest" description="Disordered" evidence="1">
    <location>
        <begin position="44"/>
        <end position="63"/>
    </location>
</feature>
<dbReference type="Pfam" id="PF18804">
    <property type="entry name" value="CxC3"/>
    <property type="match status" value="1"/>
</dbReference>
<comment type="caution">
    <text evidence="3">The sequence shown here is derived from an EMBL/GenBank/DDBJ whole genome shotgun (WGS) entry which is preliminary data.</text>
</comment>
<evidence type="ECO:0000259" key="2">
    <source>
        <dbReference type="Pfam" id="PF18804"/>
    </source>
</evidence>
<gene>
    <name evidence="3" type="ORF">QQF64_028815</name>
</gene>
<keyword evidence="4" id="KW-1185">Reference proteome</keyword>
<evidence type="ECO:0000313" key="3">
    <source>
        <dbReference type="EMBL" id="KAL1272953.1"/>
    </source>
</evidence>
<dbReference type="InterPro" id="IPR040564">
    <property type="entry name" value="CxC3-like"/>
</dbReference>
<reference evidence="3 4" key="1">
    <citation type="submission" date="2023-09" db="EMBL/GenBank/DDBJ databases">
        <authorList>
            <person name="Wang M."/>
        </authorList>
    </citation>
    <scope>NUCLEOTIDE SEQUENCE [LARGE SCALE GENOMIC DNA]</scope>
    <source>
        <strain evidence="3">GT-2023</strain>
        <tissue evidence="3">Liver</tissue>
    </source>
</reference>
<evidence type="ECO:0000256" key="1">
    <source>
        <dbReference type="SAM" id="MobiDB-lite"/>
    </source>
</evidence>
<proteinExistence type="predicted"/>
<sequence length="441" mass="49646">MASCQNSGFDQLCQEAANIARELELKAANAALEAATREAEQILQTFNPPPLNKRKTKRAGSNLRKPVSFMERDEFGHLVPKRRRPKFTKPNISDGTLIKNLAMSLSLESGQRDIDHDETPSLPRTVPSRTVWPAVEDIEALHQEVEDLLADTEDTQCSNPTSSNTWSIRIAQTKKKWAALRPEMVECLLTAECTEIRQWQHCNLLSAVKTAFLNSFFRPISPTTLVKVDIQGQFQFEETVCLLPLEAPEKICNCATDSIVVSEGKKAILIGIDGRYSVSLPHFTCSECDMSRTTSIPLLIKSATASCETIYKIDVFVSYDHMKLAAPGMSRQSFTSLLEQRTEVFGRDGRICADAFQLSFFEWRYCQFEIDQLCGLKVFDCPACSPFMLAVSLDGNRKLYHIKRGDEDRGLFNGVFVCEDEDVSKFVDYINDKTKHIKWGG</sequence>